<evidence type="ECO:0000313" key="3">
    <source>
        <dbReference type="EMBL" id="RLN12118.1"/>
    </source>
</evidence>
<feature type="transmembrane region" description="Helical" evidence="1">
    <location>
        <begin position="98"/>
        <end position="116"/>
    </location>
</feature>
<dbReference type="STRING" id="4540.A0A3L6S139"/>
<evidence type="ECO:0000256" key="2">
    <source>
        <dbReference type="SAM" id="SignalP"/>
    </source>
</evidence>
<dbReference type="PANTHER" id="PTHR46610">
    <property type="entry name" value="OS05G0181300 PROTEIN"/>
    <property type="match status" value="1"/>
</dbReference>
<protein>
    <submittedName>
        <fullName evidence="3">Uncharacterized protein</fullName>
    </submittedName>
</protein>
<gene>
    <name evidence="3" type="ORF">C2845_PM09G03180</name>
</gene>
<evidence type="ECO:0000256" key="1">
    <source>
        <dbReference type="SAM" id="Phobius"/>
    </source>
</evidence>
<dbReference type="PANTHER" id="PTHR46610:SF1">
    <property type="entry name" value="OS06G0147300 PROTEIN"/>
    <property type="match status" value="1"/>
</dbReference>
<sequence>MAPSATLLGFVLLTGSSAMAILRSRPGDTAATAAFVAASYAALLLLFYSLRRFETAPPGSAGIRRRARIGVWLTTTLLTAMFSWRVAAVVPWPVADGVWLIGGSTAIGGFYVLFLLPTGD</sequence>
<dbReference type="InterPro" id="IPR045501">
    <property type="entry name" value="DUF6490"/>
</dbReference>
<keyword evidence="1" id="KW-0812">Transmembrane</keyword>
<dbReference type="AlphaFoldDB" id="A0A3L6S139"/>
<name>A0A3L6S139_PANMI</name>
<feature type="transmembrane region" description="Helical" evidence="1">
    <location>
        <begin position="30"/>
        <end position="50"/>
    </location>
</feature>
<dbReference type="EMBL" id="PQIB02000006">
    <property type="protein sequence ID" value="RLN12118.1"/>
    <property type="molecule type" value="Genomic_DNA"/>
</dbReference>
<organism evidence="3 4">
    <name type="scientific">Panicum miliaceum</name>
    <name type="common">Proso millet</name>
    <name type="synonym">Broomcorn millet</name>
    <dbReference type="NCBI Taxonomy" id="4540"/>
    <lineage>
        <taxon>Eukaryota</taxon>
        <taxon>Viridiplantae</taxon>
        <taxon>Streptophyta</taxon>
        <taxon>Embryophyta</taxon>
        <taxon>Tracheophyta</taxon>
        <taxon>Spermatophyta</taxon>
        <taxon>Magnoliopsida</taxon>
        <taxon>Liliopsida</taxon>
        <taxon>Poales</taxon>
        <taxon>Poaceae</taxon>
        <taxon>PACMAD clade</taxon>
        <taxon>Panicoideae</taxon>
        <taxon>Panicodae</taxon>
        <taxon>Paniceae</taxon>
        <taxon>Panicinae</taxon>
        <taxon>Panicum</taxon>
        <taxon>Panicum sect. Panicum</taxon>
    </lineage>
</organism>
<comment type="caution">
    <text evidence="3">The sequence shown here is derived from an EMBL/GenBank/DDBJ whole genome shotgun (WGS) entry which is preliminary data.</text>
</comment>
<dbReference type="Proteomes" id="UP000275267">
    <property type="component" value="Unassembled WGS sequence"/>
</dbReference>
<evidence type="ECO:0000313" key="4">
    <source>
        <dbReference type="Proteomes" id="UP000275267"/>
    </source>
</evidence>
<proteinExistence type="predicted"/>
<accession>A0A3L6S139</accession>
<feature type="chain" id="PRO_5018222105" evidence="2">
    <location>
        <begin position="19"/>
        <end position="120"/>
    </location>
</feature>
<keyword evidence="1" id="KW-0472">Membrane</keyword>
<keyword evidence="4" id="KW-1185">Reference proteome</keyword>
<keyword evidence="2" id="KW-0732">Signal</keyword>
<feature type="transmembrane region" description="Helical" evidence="1">
    <location>
        <begin position="71"/>
        <end position="92"/>
    </location>
</feature>
<dbReference type="Pfam" id="PF20100">
    <property type="entry name" value="DUF6490"/>
    <property type="match status" value="1"/>
</dbReference>
<reference evidence="4" key="1">
    <citation type="journal article" date="2019" name="Nat. Commun.">
        <title>The genome of broomcorn millet.</title>
        <authorList>
            <person name="Zou C."/>
            <person name="Miki D."/>
            <person name="Li D."/>
            <person name="Tang Q."/>
            <person name="Xiao L."/>
            <person name="Rajput S."/>
            <person name="Deng P."/>
            <person name="Jia W."/>
            <person name="Huang R."/>
            <person name="Zhang M."/>
            <person name="Sun Y."/>
            <person name="Hu J."/>
            <person name="Fu X."/>
            <person name="Schnable P.S."/>
            <person name="Li F."/>
            <person name="Zhang H."/>
            <person name="Feng B."/>
            <person name="Zhu X."/>
            <person name="Liu R."/>
            <person name="Schnable J.C."/>
            <person name="Zhu J.-K."/>
            <person name="Zhang H."/>
        </authorList>
    </citation>
    <scope>NUCLEOTIDE SEQUENCE [LARGE SCALE GENOMIC DNA]</scope>
</reference>
<feature type="signal peptide" evidence="2">
    <location>
        <begin position="1"/>
        <end position="18"/>
    </location>
</feature>
<keyword evidence="1" id="KW-1133">Transmembrane helix</keyword>